<dbReference type="SUPFAM" id="SSF53335">
    <property type="entry name" value="S-adenosyl-L-methionine-dependent methyltransferases"/>
    <property type="match status" value="1"/>
</dbReference>
<dbReference type="STRING" id="1218598.LEP1GSC060_1575"/>
<dbReference type="InterPro" id="IPR029063">
    <property type="entry name" value="SAM-dependent_MTases_sf"/>
</dbReference>
<dbReference type="RefSeq" id="WP_003009636.1">
    <property type="nucleotide sequence ID" value="NZ_AOHC02000052.1"/>
</dbReference>
<dbReference type="InterPro" id="IPR038576">
    <property type="entry name" value="Methyltransf_Zn-bd_dom_put_sf"/>
</dbReference>
<protein>
    <submittedName>
        <fullName evidence="3">C-methyltransferase C-terminal domain protein</fullName>
    </submittedName>
</protein>
<dbReference type="GO" id="GO:0008168">
    <property type="term" value="F:methyltransferase activity"/>
    <property type="evidence" value="ECO:0007669"/>
    <property type="project" value="UniProtKB-KW"/>
</dbReference>
<dbReference type="PANTHER" id="PTHR43861:SF5">
    <property type="entry name" value="BLL5978 PROTEIN"/>
    <property type="match status" value="1"/>
</dbReference>
<dbReference type="Gene3D" id="6.20.50.110">
    <property type="entry name" value="Methyltransferase, zinc-binding domain"/>
    <property type="match status" value="1"/>
</dbReference>
<dbReference type="Gene3D" id="3.40.50.720">
    <property type="entry name" value="NAD(P)-binding Rossmann-like Domain"/>
    <property type="match status" value="1"/>
</dbReference>
<organism evidence="3 4">
    <name type="scientific">Leptospira weilii serovar Ranarum str. ICFT</name>
    <dbReference type="NCBI Taxonomy" id="1218598"/>
    <lineage>
        <taxon>Bacteria</taxon>
        <taxon>Pseudomonadati</taxon>
        <taxon>Spirochaetota</taxon>
        <taxon>Spirochaetia</taxon>
        <taxon>Leptospirales</taxon>
        <taxon>Leptospiraceae</taxon>
        <taxon>Leptospira</taxon>
    </lineage>
</organism>
<name>N1W7R3_9LEPT</name>
<sequence length="410" mass="46519">MKEKNCRVCNEPLQKILDLGRQPLGNGFLSEDKFKNEYFFQMEVGFSETSKMLQLLEQPEPEKMFHQEYAFFSSTSKYMEKHFKEFADLILGSKFLSKEKPFVVELGCNDGIMLKNFAQKNIDHLGIEPSRNVAAIANQNGVRTISEFFDADVAKKIVDKHGQADAFLAANVMCHIPDIKSVVKGIATLIKPTGVVMFEDPYLGDVVEKISYDQIYDEHVFLFSALSIQYLFNLYGLELIDLLPQKTHGGSMRYVLAHKGVYPINEAVHRILEKEKQQGLDKLETFTQFRKNVEKSKTDLVSLLKEIKSQGKRVVGYAATSKSTTIFNYCGIGPDLIDFISDTTPIKQGKYSPGVHIPVKAYSEFKSAYPEYAFLLAWNHSEEIMTNEQAFMQSGGKWITHVPSVRVVVK</sequence>
<dbReference type="PANTHER" id="PTHR43861">
    <property type="entry name" value="TRANS-ACONITATE 2-METHYLTRANSFERASE-RELATED"/>
    <property type="match status" value="1"/>
</dbReference>
<evidence type="ECO:0000259" key="2">
    <source>
        <dbReference type="Pfam" id="PF08484"/>
    </source>
</evidence>
<dbReference type="Pfam" id="PF08421">
    <property type="entry name" value="Methyltransf_13"/>
    <property type="match status" value="1"/>
</dbReference>
<dbReference type="Proteomes" id="UP000012313">
    <property type="component" value="Unassembled WGS sequence"/>
</dbReference>
<dbReference type="OrthoDB" id="9815644at2"/>
<keyword evidence="4" id="KW-1185">Reference proteome</keyword>
<reference evidence="3" key="1">
    <citation type="submission" date="2013-03" db="EMBL/GenBank/DDBJ databases">
        <authorList>
            <person name="Harkins D.M."/>
            <person name="Durkin A.S."/>
            <person name="Brinkac L.M."/>
            <person name="Haft D.H."/>
            <person name="Selengut J.D."/>
            <person name="Sanka R."/>
            <person name="DePew J."/>
            <person name="Purushe J."/>
            <person name="Hartskeerl R.A."/>
            <person name="Ahmed A."/>
            <person name="van der Linden H."/>
            <person name="Goris M.G.A."/>
            <person name="Vinetz J.M."/>
            <person name="Sutton G.G."/>
            <person name="Nierman W.C."/>
            <person name="Fouts D.E."/>
        </authorList>
    </citation>
    <scope>NUCLEOTIDE SEQUENCE [LARGE SCALE GENOMIC DNA]</scope>
    <source>
        <strain evidence="3">ICFT</strain>
    </source>
</reference>
<dbReference type="Pfam" id="PF08484">
    <property type="entry name" value="Methyltransf_14"/>
    <property type="match status" value="1"/>
</dbReference>
<dbReference type="EMBL" id="AOHC02000052">
    <property type="protein sequence ID" value="EMY76266.1"/>
    <property type="molecule type" value="Genomic_DNA"/>
</dbReference>
<dbReference type="InterPro" id="IPR013630">
    <property type="entry name" value="Methyltransf_Zn-bd_dom_put"/>
</dbReference>
<proteinExistence type="predicted"/>
<evidence type="ECO:0000313" key="3">
    <source>
        <dbReference type="EMBL" id="EMY76266.1"/>
    </source>
</evidence>
<dbReference type="GO" id="GO:0032259">
    <property type="term" value="P:methylation"/>
    <property type="evidence" value="ECO:0007669"/>
    <property type="project" value="UniProtKB-KW"/>
</dbReference>
<dbReference type="Gene3D" id="3.40.50.150">
    <property type="entry name" value="Vaccinia Virus protein VP39"/>
    <property type="match status" value="1"/>
</dbReference>
<dbReference type="CDD" id="cd02440">
    <property type="entry name" value="AdoMet_MTases"/>
    <property type="match status" value="1"/>
</dbReference>
<evidence type="ECO:0000313" key="4">
    <source>
        <dbReference type="Proteomes" id="UP000012313"/>
    </source>
</evidence>
<gene>
    <name evidence="3" type="ORF">LEP1GSC060_1575</name>
</gene>
<dbReference type="AlphaFoldDB" id="N1W7R3"/>
<accession>N1W7R3</accession>
<evidence type="ECO:0000259" key="1">
    <source>
        <dbReference type="Pfam" id="PF08421"/>
    </source>
</evidence>
<dbReference type="Gene3D" id="6.10.250.3100">
    <property type="match status" value="1"/>
</dbReference>
<comment type="caution">
    <text evidence="3">The sequence shown here is derived from an EMBL/GenBank/DDBJ whole genome shotgun (WGS) entry which is preliminary data.</text>
</comment>
<dbReference type="Pfam" id="PF13489">
    <property type="entry name" value="Methyltransf_23"/>
    <property type="match status" value="1"/>
</dbReference>
<feature type="domain" description="C-methyltransferase" evidence="2">
    <location>
        <begin position="247"/>
        <end position="403"/>
    </location>
</feature>
<feature type="domain" description="Methyltransferase putative zinc binding" evidence="1">
    <location>
        <begin position="6"/>
        <end position="65"/>
    </location>
</feature>
<dbReference type="InterPro" id="IPR013691">
    <property type="entry name" value="MeTrfase_14"/>
</dbReference>